<evidence type="ECO:0000259" key="5">
    <source>
        <dbReference type="Pfam" id="PF05198"/>
    </source>
</evidence>
<dbReference type="OrthoDB" id="21573at2759"/>
<feature type="domain" description="Translation initiation factor 3 C-terminal" evidence="4">
    <location>
        <begin position="120"/>
        <end position="157"/>
    </location>
</feature>
<comment type="similarity">
    <text evidence="1">Belongs to the IF-3 family.</text>
</comment>
<proteinExistence type="inferred from homology"/>
<dbReference type="Gene3D" id="3.30.110.10">
    <property type="entry name" value="Translation initiation factor 3 (IF-3), C-terminal domain"/>
    <property type="match status" value="1"/>
</dbReference>
<dbReference type="Gene3D" id="3.10.20.80">
    <property type="entry name" value="Translation initiation factor 3 (IF-3), N-terminal domain"/>
    <property type="match status" value="1"/>
</dbReference>
<evidence type="ECO:0000313" key="7">
    <source>
        <dbReference type="Proteomes" id="UP000294530"/>
    </source>
</evidence>
<name>A0A976IHL9_BRELC</name>
<dbReference type="EMBL" id="SHOA02000012">
    <property type="protein sequence ID" value="TDH71958.1"/>
    <property type="molecule type" value="Genomic_DNA"/>
</dbReference>
<dbReference type="PANTHER" id="PTHR10938">
    <property type="entry name" value="TRANSLATION INITIATION FACTOR IF-3"/>
    <property type="match status" value="1"/>
</dbReference>
<dbReference type="GO" id="GO:0043022">
    <property type="term" value="F:ribosome binding"/>
    <property type="evidence" value="ECO:0007669"/>
    <property type="project" value="TreeGrafter"/>
</dbReference>
<evidence type="ECO:0000259" key="4">
    <source>
        <dbReference type="Pfam" id="PF00707"/>
    </source>
</evidence>
<feature type="domain" description="Translation initiation factor 3 N-terminal" evidence="5">
    <location>
        <begin position="40"/>
        <end position="110"/>
    </location>
</feature>
<protein>
    <recommendedName>
        <fullName evidence="8">Translation initiation factor IF-3</fullName>
    </recommendedName>
</protein>
<dbReference type="SUPFAM" id="SSF55200">
    <property type="entry name" value="Translation initiation factor IF3, C-terminal domain"/>
    <property type="match status" value="1"/>
</dbReference>
<dbReference type="InterPro" id="IPR036788">
    <property type="entry name" value="T_IF-3_C_sf"/>
</dbReference>
<dbReference type="InterPro" id="IPR001288">
    <property type="entry name" value="Translation_initiation_fac_3"/>
</dbReference>
<dbReference type="KEGG" id="blac:94348200"/>
<sequence>MLSALVRPTVSSALRQRHIFGEHGFLSRRSLSSLNKWGKTNEYIDARIVNIVEDGGNVRTNIPIHQAIEIAQSQGLDLVQVSPVGKQPAICKLFDTKKRLYELRKANKNATKQQKPKPDKEVLIGAKIAPNDFKMKVDQLKRFLNKGHKVKVTVKFSQAYHLKDQCLEQLKQIESLIDTETGTQIGESRQQFGGVYVFYAPSS</sequence>
<dbReference type="Pfam" id="PF05198">
    <property type="entry name" value="IF3_N"/>
    <property type="match status" value="1"/>
</dbReference>
<evidence type="ECO:0000256" key="1">
    <source>
        <dbReference type="ARBA" id="ARBA00005439"/>
    </source>
</evidence>
<comment type="caution">
    <text evidence="6">The sequence shown here is derived from an EMBL/GenBank/DDBJ whole genome shotgun (WGS) entry which is preliminary data.</text>
</comment>
<dbReference type="SUPFAM" id="SSF54364">
    <property type="entry name" value="Translation initiation factor IF3, N-terminal domain"/>
    <property type="match status" value="1"/>
</dbReference>
<reference evidence="6 7" key="1">
    <citation type="journal article" date="2021" name="Genome Biol.">
        <title>AFLAP: assembly-free linkage analysis pipeline using k-mers from genome sequencing data.</title>
        <authorList>
            <person name="Fletcher K."/>
            <person name="Zhang L."/>
            <person name="Gil J."/>
            <person name="Han R."/>
            <person name="Cavanaugh K."/>
            <person name="Michelmore R."/>
        </authorList>
    </citation>
    <scope>NUCLEOTIDE SEQUENCE [LARGE SCALE GENOMIC DNA]</scope>
    <source>
        <strain evidence="6 7">SF5</strain>
    </source>
</reference>
<dbReference type="NCBIfam" id="TIGR00168">
    <property type="entry name" value="infC"/>
    <property type="match status" value="1"/>
</dbReference>
<dbReference type="GO" id="GO:0032790">
    <property type="term" value="P:ribosome disassembly"/>
    <property type="evidence" value="ECO:0007669"/>
    <property type="project" value="TreeGrafter"/>
</dbReference>
<dbReference type="RefSeq" id="XP_067821457.1">
    <property type="nucleotide sequence ID" value="XM_067962529.1"/>
</dbReference>
<keyword evidence="3" id="KW-0648">Protein biosynthesis</keyword>
<dbReference type="AlphaFoldDB" id="A0A976IHL9"/>
<keyword evidence="2" id="KW-0396">Initiation factor</keyword>
<organism evidence="6 7">
    <name type="scientific">Bremia lactucae</name>
    <name type="common">Lettuce downy mildew</name>
    <dbReference type="NCBI Taxonomy" id="4779"/>
    <lineage>
        <taxon>Eukaryota</taxon>
        <taxon>Sar</taxon>
        <taxon>Stramenopiles</taxon>
        <taxon>Oomycota</taxon>
        <taxon>Peronosporomycetes</taxon>
        <taxon>Peronosporales</taxon>
        <taxon>Peronosporaceae</taxon>
        <taxon>Bremia</taxon>
    </lineage>
</organism>
<dbReference type="InterPro" id="IPR019814">
    <property type="entry name" value="Translation_initiation_fac_3_N"/>
</dbReference>
<dbReference type="GO" id="GO:0003743">
    <property type="term" value="F:translation initiation factor activity"/>
    <property type="evidence" value="ECO:0007669"/>
    <property type="project" value="UniProtKB-KW"/>
</dbReference>
<evidence type="ECO:0000256" key="3">
    <source>
        <dbReference type="ARBA" id="ARBA00022917"/>
    </source>
</evidence>
<dbReference type="InterPro" id="IPR019815">
    <property type="entry name" value="Translation_initiation_fac_3_C"/>
</dbReference>
<dbReference type="GeneID" id="94348200"/>
<dbReference type="GO" id="GO:0005737">
    <property type="term" value="C:cytoplasm"/>
    <property type="evidence" value="ECO:0007669"/>
    <property type="project" value="UniProtKB-ARBA"/>
</dbReference>
<evidence type="ECO:0008006" key="8">
    <source>
        <dbReference type="Google" id="ProtNLM"/>
    </source>
</evidence>
<dbReference type="Proteomes" id="UP000294530">
    <property type="component" value="Unassembled WGS sequence"/>
</dbReference>
<evidence type="ECO:0000313" key="6">
    <source>
        <dbReference type="EMBL" id="TDH71958.1"/>
    </source>
</evidence>
<dbReference type="InterPro" id="IPR036787">
    <property type="entry name" value="T_IF-3_N_sf"/>
</dbReference>
<gene>
    <name evidence="6" type="ORF">CCR75_004443</name>
</gene>
<dbReference type="PANTHER" id="PTHR10938:SF0">
    <property type="entry name" value="TRANSLATION INITIATION FACTOR IF-3, MITOCHONDRIAL"/>
    <property type="match status" value="1"/>
</dbReference>
<evidence type="ECO:0000256" key="2">
    <source>
        <dbReference type="ARBA" id="ARBA00022540"/>
    </source>
</evidence>
<dbReference type="Pfam" id="PF00707">
    <property type="entry name" value="IF3_C"/>
    <property type="match status" value="1"/>
</dbReference>
<keyword evidence="7" id="KW-1185">Reference proteome</keyword>
<accession>A0A976IHL9</accession>